<dbReference type="PANTHER" id="PTHR12469:SF2">
    <property type="entry name" value="SUCCINATE DEHYDROGENASE ASSEMBLY FACTOR 2, MITOCHONDRIAL"/>
    <property type="match status" value="1"/>
</dbReference>
<reference evidence="6 7" key="1">
    <citation type="journal article" date="2019" name="Sci. Rep.">
        <title>Comparative genomics of chytrid fungi reveal insights into the obligate biotrophic and pathogenic lifestyle of Synchytrium endobioticum.</title>
        <authorList>
            <person name="van de Vossenberg B.T.L.H."/>
            <person name="Warris S."/>
            <person name="Nguyen H.D.T."/>
            <person name="van Gent-Pelzer M.P.E."/>
            <person name="Joly D.L."/>
            <person name="van de Geest H.C."/>
            <person name="Bonants P.J.M."/>
            <person name="Smith D.S."/>
            <person name="Levesque C.A."/>
            <person name="van der Lee T.A.J."/>
        </authorList>
    </citation>
    <scope>NUCLEOTIDE SEQUENCE [LARGE SCALE GENOMIC DNA]</scope>
    <source>
        <strain evidence="6 7">JEL517</strain>
    </source>
</reference>
<protein>
    <recommendedName>
        <fullName evidence="4">Succinate dehydrogenase assembly factor 2, mitochondrial</fullName>
        <shortName evidence="4">SDH assembly factor 2</shortName>
        <shortName evidence="4">SDHAF2</shortName>
    </recommendedName>
</protein>
<evidence type="ECO:0000256" key="3">
    <source>
        <dbReference type="ARBA" id="ARBA00023186"/>
    </source>
</evidence>
<proteinExistence type="inferred from homology"/>
<dbReference type="GO" id="GO:0006121">
    <property type="term" value="P:mitochondrial electron transport, succinate to ubiquinone"/>
    <property type="evidence" value="ECO:0007669"/>
    <property type="project" value="UniProtKB-UniRule"/>
</dbReference>
<comment type="subunit">
    <text evidence="4">Interacts with the flavoprotein subunit within the SDH catalytic dimer.</text>
</comment>
<dbReference type="FunFam" id="1.10.150.250:FF:000002">
    <property type="entry name" value="Succinate dehydrogenase assembly factor 2, mitochondrial"/>
    <property type="match status" value="1"/>
</dbReference>
<evidence type="ECO:0000256" key="2">
    <source>
        <dbReference type="ARBA" id="ARBA00023128"/>
    </source>
</evidence>
<dbReference type="HAMAP" id="MF_03057">
    <property type="entry name" value="SDHAF2"/>
    <property type="match status" value="1"/>
</dbReference>
<name>A0A507CA73_9FUNG</name>
<evidence type="ECO:0000256" key="5">
    <source>
        <dbReference type="SAM" id="MobiDB-lite"/>
    </source>
</evidence>
<dbReference type="PANTHER" id="PTHR12469">
    <property type="entry name" value="PROTEIN EMI5 HOMOLOG, MITOCHONDRIAL"/>
    <property type="match status" value="1"/>
</dbReference>
<gene>
    <name evidence="6" type="ORF">SmJEL517_g02978</name>
</gene>
<keyword evidence="3 4" id="KW-0143">Chaperone</keyword>
<dbReference type="SUPFAM" id="SSF109910">
    <property type="entry name" value="YgfY-like"/>
    <property type="match status" value="1"/>
</dbReference>
<feature type="region of interest" description="Disordered" evidence="5">
    <location>
        <begin position="13"/>
        <end position="55"/>
    </location>
</feature>
<evidence type="ECO:0000313" key="6">
    <source>
        <dbReference type="EMBL" id="TPX34405.1"/>
    </source>
</evidence>
<dbReference type="STRING" id="1806994.A0A507CA73"/>
<keyword evidence="2 4" id="KW-0496">Mitochondrion</keyword>
<dbReference type="GO" id="GO:0005759">
    <property type="term" value="C:mitochondrial matrix"/>
    <property type="evidence" value="ECO:0007669"/>
    <property type="project" value="UniProtKB-SubCell"/>
</dbReference>
<comment type="subcellular location">
    <subcellularLocation>
        <location evidence="1 4">Mitochondrion matrix</location>
    </subcellularLocation>
</comment>
<dbReference type="OrthoDB" id="284292at2759"/>
<dbReference type="Pfam" id="PF03937">
    <property type="entry name" value="Sdh5"/>
    <property type="match status" value="1"/>
</dbReference>
<dbReference type="AlphaFoldDB" id="A0A507CA73"/>
<dbReference type="EMBL" id="QEAO01000014">
    <property type="protein sequence ID" value="TPX34405.1"/>
    <property type="molecule type" value="Genomic_DNA"/>
</dbReference>
<dbReference type="InterPro" id="IPR005631">
    <property type="entry name" value="SDH"/>
</dbReference>
<comment type="function">
    <text evidence="4">Plays an essential role in the assembly of succinate dehydrogenase (SDH), an enzyme complex (also referred to as respiratory complex II) that is a component of both the tricarboxylic acid (TCA) cycle and the mitochondrial electron transport chain, and which couples the oxidation of succinate to fumarate with the reduction of ubiquinone (coenzyme Q) to ubiquinol. Required for flavinylation (covalent attachment of FAD) of the flavoprotein subunit of the SDH catalytic dimer.</text>
</comment>
<feature type="compositionally biased region" description="Polar residues" evidence="5">
    <location>
        <begin position="13"/>
        <end position="36"/>
    </location>
</feature>
<dbReference type="InterPro" id="IPR028882">
    <property type="entry name" value="SDHAF2"/>
</dbReference>
<dbReference type="Proteomes" id="UP000319731">
    <property type="component" value="Unassembled WGS sequence"/>
</dbReference>
<dbReference type="RefSeq" id="XP_031025169.1">
    <property type="nucleotide sequence ID" value="XM_031168906.1"/>
</dbReference>
<accession>A0A507CA73</accession>
<evidence type="ECO:0000256" key="4">
    <source>
        <dbReference type="HAMAP-Rule" id="MF_03057"/>
    </source>
</evidence>
<dbReference type="InterPro" id="IPR036714">
    <property type="entry name" value="SDH_sf"/>
</dbReference>
<organism evidence="6 7">
    <name type="scientific">Synchytrium microbalum</name>
    <dbReference type="NCBI Taxonomy" id="1806994"/>
    <lineage>
        <taxon>Eukaryota</taxon>
        <taxon>Fungi</taxon>
        <taxon>Fungi incertae sedis</taxon>
        <taxon>Chytridiomycota</taxon>
        <taxon>Chytridiomycota incertae sedis</taxon>
        <taxon>Chytridiomycetes</taxon>
        <taxon>Synchytriales</taxon>
        <taxon>Synchytriaceae</taxon>
        <taxon>Synchytrium</taxon>
    </lineage>
</organism>
<sequence>MWARHAIVRTLRQRANPSANIQSATSRYASQSSKPSTPVWEPSMPTEWARKPPPKYDEDIDSEDVSPFKIAPPVRPPNEALETKRARLVYMSRKRGILETDLLLSTFAKEYLPNMSMKEMTEYDALLEENDWDIYYWATGAKRIPDRVMKDGILMNKLVEHSKNKGKQILRMPDLSARVAG</sequence>
<dbReference type="GeneID" id="42004203"/>
<comment type="caution">
    <text evidence="6">The sequence shown here is derived from an EMBL/GenBank/DDBJ whole genome shotgun (WGS) entry which is preliminary data.</text>
</comment>
<comment type="similarity">
    <text evidence="4">Belongs to the SDHAF2 family.</text>
</comment>
<dbReference type="GO" id="GO:0006099">
    <property type="term" value="P:tricarboxylic acid cycle"/>
    <property type="evidence" value="ECO:0007669"/>
    <property type="project" value="TreeGrafter"/>
</dbReference>
<dbReference type="Gene3D" id="1.10.150.250">
    <property type="entry name" value="Flavinator of succinate dehydrogenase"/>
    <property type="match status" value="1"/>
</dbReference>
<keyword evidence="7" id="KW-1185">Reference proteome</keyword>
<evidence type="ECO:0000313" key="7">
    <source>
        <dbReference type="Proteomes" id="UP000319731"/>
    </source>
</evidence>
<evidence type="ECO:0000256" key="1">
    <source>
        <dbReference type="ARBA" id="ARBA00004305"/>
    </source>
</evidence>
<dbReference type="GO" id="GO:0034553">
    <property type="term" value="P:mitochondrial respiratory chain complex II assembly"/>
    <property type="evidence" value="ECO:0007669"/>
    <property type="project" value="TreeGrafter"/>
</dbReference>